<name>A0AAW7Q0M1_9BACT</name>
<reference evidence="6" key="1">
    <citation type="journal article" date="2023" name="Microorganisms">
        <title>Genomic Characterization of Arcobacter butzleri Strains Isolated from Various Sources in Lithuania.</title>
        <authorList>
            <person name="Uljanovas D."/>
            <person name="Golz G."/>
            <person name="Fleischmann S."/>
            <person name="Kudirkiene E."/>
            <person name="Kasetiene N."/>
            <person name="Grineviciene A."/>
            <person name="Tamuleviciene E."/>
            <person name="Aksomaitiene J."/>
            <person name="Alter T."/>
            <person name="Malakauskas M."/>
        </authorList>
    </citation>
    <scope>NUCLEOTIDE SEQUENCE</scope>
    <source>
        <strain evidence="7">S41</strain>
        <strain evidence="6">W48</strain>
    </source>
</reference>
<gene>
    <name evidence="6" type="ORF">PJV88_00270</name>
    <name evidence="7" type="ORF">PJV93_10130</name>
</gene>
<organism evidence="6 8">
    <name type="scientific">Aliarcobacter butzleri</name>
    <dbReference type="NCBI Taxonomy" id="28197"/>
    <lineage>
        <taxon>Bacteria</taxon>
        <taxon>Pseudomonadati</taxon>
        <taxon>Campylobacterota</taxon>
        <taxon>Epsilonproteobacteria</taxon>
        <taxon>Campylobacterales</taxon>
        <taxon>Arcobacteraceae</taxon>
        <taxon>Aliarcobacter</taxon>
    </lineage>
</organism>
<dbReference type="Pfam" id="PF02525">
    <property type="entry name" value="Flavodoxin_2"/>
    <property type="match status" value="1"/>
</dbReference>
<protein>
    <submittedName>
        <fullName evidence="6">NAD(P)H-dependent oxidoreductase</fullName>
    </submittedName>
</protein>
<sequence>MKRVLLLNLHQKYEGNANGNLTKDLLKEASAFFLENGYEIKETNIDDGYEIAEEVEKFQWANFFFVQSPVYWMGLPWLAKKYIDEIFCAGGGISTYASDGRTRSDPSKTFGSGGLMHNKRYMLSFTYNCPESEFDNPKGFYDGHSMEVANIGLHKTFQFCAATPYPSFAVYDVHKSEFDIDGVLNGLNEHLEQNIK</sequence>
<dbReference type="AlphaFoldDB" id="A0AAW7Q0M1"/>
<proteinExistence type="inferred from homology"/>
<keyword evidence="3" id="KW-0274">FAD</keyword>
<feature type="domain" description="Flavodoxin-like fold" evidence="5">
    <location>
        <begin position="2"/>
        <end position="179"/>
    </location>
</feature>
<dbReference type="Proteomes" id="UP001170713">
    <property type="component" value="Unassembled WGS sequence"/>
</dbReference>
<evidence type="ECO:0000256" key="3">
    <source>
        <dbReference type="ARBA" id="ARBA00022827"/>
    </source>
</evidence>
<dbReference type="InterPro" id="IPR052397">
    <property type="entry name" value="NADPH-QR_MdaB"/>
</dbReference>
<keyword evidence="2" id="KW-0285">Flavoprotein</keyword>
<evidence type="ECO:0000313" key="7">
    <source>
        <dbReference type="EMBL" id="MDN5124264.1"/>
    </source>
</evidence>
<dbReference type="EMBL" id="JAQJJG010000013">
    <property type="protein sequence ID" value="MDN5124264.1"/>
    <property type="molecule type" value="Genomic_DNA"/>
</dbReference>
<dbReference type="Proteomes" id="UP001170364">
    <property type="component" value="Unassembled WGS sequence"/>
</dbReference>
<dbReference type="Gene3D" id="3.40.50.360">
    <property type="match status" value="1"/>
</dbReference>
<dbReference type="InterPro" id="IPR029039">
    <property type="entry name" value="Flavoprotein-like_sf"/>
</dbReference>
<dbReference type="RefSeq" id="WP_130529153.1">
    <property type="nucleotide sequence ID" value="NZ_JAKKPH010000011.1"/>
</dbReference>
<dbReference type="SUPFAM" id="SSF52218">
    <property type="entry name" value="Flavoproteins"/>
    <property type="match status" value="1"/>
</dbReference>
<comment type="cofactor">
    <cofactor evidence="1">
        <name>FAD</name>
        <dbReference type="ChEBI" id="CHEBI:57692"/>
    </cofactor>
</comment>
<evidence type="ECO:0000313" key="8">
    <source>
        <dbReference type="Proteomes" id="UP001170713"/>
    </source>
</evidence>
<comment type="similarity">
    <text evidence="4">Belongs to the oxidoreductase MdaB family.</text>
</comment>
<dbReference type="EMBL" id="JAQJJC010000001">
    <property type="protein sequence ID" value="MDN5113063.1"/>
    <property type="molecule type" value="Genomic_DNA"/>
</dbReference>
<evidence type="ECO:0000313" key="6">
    <source>
        <dbReference type="EMBL" id="MDN5113063.1"/>
    </source>
</evidence>
<evidence type="ECO:0000256" key="2">
    <source>
        <dbReference type="ARBA" id="ARBA00022630"/>
    </source>
</evidence>
<accession>A0AAW7Q0M1</accession>
<evidence type="ECO:0000259" key="5">
    <source>
        <dbReference type="Pfam" id="PF02525"/>
    </source>
</evidence>
<reference evidence="6" key="2">
    <citation type="submission" date="2023-01" db="EMBL/GenBank/DDBJ databases">
        <authorList>
            <person name="Uljanovas D."/>
        </authorList>
    </citation>
    <scope>NUCLEOTIDE SEQUENCE</scope>
    <source>
        <strain evidence="7">S41</strain>
        <strain evidence="6">W48</strain>
    </source>
</reference>
<dbReference type="PANTHER" id="PTHR46305">
    <property type="match status" value="1"/>
</dbReference>
<dbReference type="PANTHER" id="PTHR46305:SF3">
    <property type="entry name" value="NADPH:QUINONE OXIDOREDUCTASE MDAB"/>
    <property type="match status" value="1"/>
</dbReference>
<evidence type="ECO:0000256" key="1">
    <source>
        <dbReference type="ARBA" id="ARBA00001974"/>
    </source>
</evidence>
<evidence type="ECO:0000256" key="4">
    <source>
        <dbReference type="ARBA" id="ARBA00037981"/>
    </source>
</evidence>
<comment type="caution">
    <text evidence="6">The sequence shown here is derived from an EMBL/GenBank/DDBJ whole genome shotgun (WGS) entry which is preliminary data.</text>
</comment>
<dbReference type="InterPro" id="IPR003680">
    <property type="entry name" value="Flavodoxin_fold"/>
</dbReference>